<feature type="compositionally biased region" description="Basic residues" evidence="6">
    <location>
        <begin position="131"/>
        <end position="144"/>
    </location>
</feature>
<comment type="cofactor">
    <cofactor evidence="5">
        <name>Fe(2+)</name>
        <dbReference type="ChEBI" id="CHEBI:29033"/>
    </cofactor>
    <text evidence="5">Binds 1 Fe(2+) ion per subunit.</text>
</comment>
<comment type="similarity">
    <text evidence="1">Belongs to the carotenoid oxygenase family.</text>
</comment>
<dbReference type="Pfam" id="PF03055">
    <property type="entry name" value="RPE65"/>
    <property type="match status" value="2"/>
</dbReference>
<keyword evidence="2 5" id="KW-0479">Metal-binding</keyword>
<sequence>MARCCLKKCVVVVTEVEGLSPRSIFLWNSQFDHGKLIRQHLCLDQDMESFDGVRDISVFRMIKALAAKSVFVAITIKDRAKSLGQACHEFETWLVVHVPRELHQSLPKTTDPRVQIVGNFAPSPNTPRHSFPPRHRHHPRRNKRASMSVTTPTQCSTPPHGDGMVHAVNFDDGAAFYACRFTQIVRLIQERQIGKPVFPKAIGQLHSHSGISRLLLFYTRSLFDLLDHCRGVGVANAGLVYFNGNSWPCRRTTSPTSSKSPPPVTSKSSRTPRSTLSPVKFDGGKKSRFEVLPKYARDASSMVWVETPDAFFFHLWNAWEEAKTEEVVVIGSCMTPADSIFNESEKSLRSVLTEAKNEIVDKFMASFDVARAQAELLHLRIDISCICYFKEIENGQLVDPFGE</sequence>
<evidence type="ECO:0000313" key="8">
    <source>
        <dbReference type="Proteomes" id="UP001603857"/>
    </source>
</evidence>
<keyword evidence="8" id="KW-1185">Reference proteome</keyword>
<dbReference type="PANTHER" id="PTHR10543:SF123">
    <property type="entry name" value="9-CIS-EPOXYCAROTENOID DIOXYGENASE NCED5, CHLOROPLASTIC-RELATED"/>
    <property type="match status" value="1"/>
</dbReference>
<dbReference type="Proteomes" id="UP001603857">
    <property type="component" value="Unassembled WGS sequence"/>
</dbReference>
<dbReference type="AlphaFoldDB" id="A0ABD1L4M4"/>
<evidence type="ECO:0000313" key="7">
    <source>
        <dbReference type="EMBL" id="KAL2318449.1"/>
    </source>
</evidence>
<evidence type="ECO:0000256" key="2">
    <source>
        <dbReference type="ARBA" id="ARBA00022723"/>
    </source>
</evidence>
<feature type="compositionally biased region" description="Polar residues" evidence="6">
    <location>
        <begin position="145"/>
        <end position="157"/>
    </location>
</feature>
<keyword evidence="4 5" id="KW-0408">Iron</keyword>
<keyword evidence="3" id="KW-0560">Oxidoreductase</keyword>
<dbReference type="GO" id="GO:0046872">
    <property type="term" value="F:metal ion binding"/>
    <property type="evidence" value="ECO:0007669"/>
    <property type="project" value="UniProtKB-KW"/>
</dbReference>
<dbReference type="EMBL" id="JBGMDY010000011">
    <property type="protein sequence ID" value="KAL2318449.1"/>
    <property type="molecule type" value="Genomic_DNA"/>
</dbReference>
<evidence type="ECO:0000256" key="6">
    <source>
        <dbReference type="SAM" id="MobiDB-lite"/>
    </source>
</evidence>
<feature type="binding site" evidence="5">
    <location>
        <position position="314"/>
    </location>
    <ligand>
        <name>Fe cation</name>
        <dbReference type="ChEBI" id="CHEBI:24875"/>
        <note>catalytic</note>
    </ligand>
</feature>
<gene>
    <name evidence="7" type="ORF">Fmac_032325</name>
</gene>
<feature type="compositionally biased region" description="Low complexity" evidence="6">
    <location>
        <begin position="251"/>
        <end position="279"/>
    </location>
</feature>
<evidence type="ECO:0000256" key="5">
    <source>
        <dbReference type="PIRSR" id="PIRSR604294-1"/>
    </source>
</evidence>
<dbReference type="PANTHER" id="PTHR10543">
    <property type="entry name" value="BETA-CAROTENE DIOXYGENASE"/>
    <property type="match status" value="1"/>
</dbReference>
<keyword evidence="3" id="KW-0223">Dioxygenase</keyword>
<evidence type="ECO:0000256" key="4">
    <source>
        <dbReference type="ARBA" id="ARBA00023004"/>
    </source>
</evidence>
<evidence type="ECO:0000256" key="1">
    <source>
        <dbReference type="ARBA" id="ARBA00006787"/>
    </source>
</evidence>
<dbReference type="GO" id="GO:0051213">
    <property type="term" value="F:dioxygenase activity"/>
    <property type="evidence" value="ECO:0007669"/>
    <property type="project" value="UniProtKB-KW"/>
</dbReference>
<protein>
    <submittedName>
        <fullName evidence="7">Uncharacterized protein</fullName>
    </submittedName>
</protein>
<feature type="region of interest" description="Disordered" evidence="6">
    <location>
        <begin position="251"/>
        <end position="281"/>
    </location>
</feature>
<evidence type="ECO:0000256" key="3">
    <source>
        <dbReference type="ARBA" id="ARBA00022964"/>
    </source>
</evidence>
<accession>A0ABD1L4M4</accession>
<organism evidence="7 8">
    <name type="scientific">Flemingia macrophylla</name>
    <dbReference type="NCBI Taxonomy" id="520843"/>
    <lineage>
        <taxon>Eukaryota</taxon>
        <taxon>Viridiplantae</taxon>
        <taxon>Streptophyta</taxon>
        <taxon>Embryophyta</taxon>
        <taxon>Tracheophyta</taxon>
        <taxon>Spermatophyta</taxon>
        <taxon>Magnoliopsida</taxon>
        <taxon>eudicotyledons</taxon>
        <taxon>Gunneridae</taxon>
        <taxon>Pentapetalae</taxon>
        <taxon>rosids</taxon>
        <taxon>fabids</taxon>
        <taxon>Fabales</taxon>
        <taxon>Fabaceae</taxon>
        <taxon>Papilionoideae</taxon>
        <taxon>50 kb inversion clade</taxon>
        <taxon>NPAAA clade</taxon>
        <taxon>indigoferoid/millettioid clade</taxon>
        <taxon>Phaseoleae</taxon>
        <taxon>Flemingia</taxon>
    </lineage>
</organism>
<name>A0ABD1L4M4_9FABA</name>
<comment type="caution">
    <text evidence="7">The sequence shown here is derived from an EMBL/GenBank/DDBJ whole genome shotgun (WGS) entry which is preliminary data.</text>
</comment>
<proteinExistence type="inferred from homology"/>
<reference evidence="7 8" key="1">
    <citation type="submission" date="2024-08" db="EMBL/GenBank/DDBJ databases">
        <title>Insights into the chromosomal genome structure of Flemingia macrophylla.</title>
        <authorList>
            <person name="Ding Y."/>
            <person name="Zhao Y."/>
            <person name="Bi W."/>
            <person name="Wu M."/>
            <person name="Zhao G."/>
            <person name="Gong Y."/>
            <person name="Li W."/>
            <person name="Zhang P."/>
        </authorList>
    </citation>
    <scope>NUCLEOTIDE SEQUENCE [LARGE SCALE GENOMIC DNA]</scope>
    <source>
        <strain evidence="7">DYQJB</strain>
        <tissue evidence="7">Leaf</tissue>
    </source>
</reference>
<feature type="region of interest" description="Disordered" evidence="6">
    <location>
        <begin position="120"/>
        <end position="158"/>
    </location>
</feature>
<dbReference type="InterPro" id="IPR004294">
    <property type="entry name" value="Carotenoid_Oase"/>
</dbReference>